<feature type="binding site" evidence="2">
    <location>
        <position position="99"/>
    </location>
    <ligand>
        <name>Fe cation</name>
        <dbReference type="ChEBI" id="CHEBI:24875"/>
    </ligand>
</feature>
<dbReference type="PANTHER" id="PTHR10458:SF22">
    <property type="entry name" value="PEPTIDE DEFORMYLASE"/>
    <property type="match status" value="1"/>
</dbReference>
<comment type="cofactor">
    <cofactor evidence="2">
        <name>Fe(2+)</name>
        <dbReference type="ChEBI" id="CHEBI:29033"/>
    </cofactor>
    <text evidence="2">Binds 1 Fe(2+) ion.</text>
</comment>
<feature type="binding site" evidence="2">
    <location>
        <position position="141"/>
    </location>
    <ligand>
        <name>Fe cation</name>
        <dbReference type="ChEBI" id="CHEBI:24875"/>
    </ligand>
</feature>
<organism evidence="3 4">
    <name type="scientific">Persephonella hydrogeniphila</name>
    <dbReference type="NCBI Taxonomy" id="198703"/>
    <lineage>
        <taxon>Bacteria</taxon>
        <taxon>Pseudomonadati</taxon>
        <taxon>Aquificota</taxon>
        <taxon>Aquificia</taxon>
        <taxon>Aquificales</taxon>
        <taxon>Hydrogenothermaceae</taxon>
        <taxon>Persephonella</taxon>
    </lineage>
</organism>
<name>A0A285N0H7_9AQUI</name>
<dbReference type="HAMAP" id="MF_00163">
    <property type="entry name" value="Pep_deformylase"/>
    <property type="match status" value="1"/>
</dbReference>
<feature type="active site" evidence="2">
    <location>
        <position position="142"/>
    </location>
</feature>
<dbReference type="PANTHER" id="PTHR10458">
    <property type="entry name" value="PEPTIDE DEFORMYLASE"/>
    <property type="match status" value="1"/>
</dbReference>
<comment type="similarity">
    <text evidence="1 2">Belongs to the polypeptide deformylase family.</text>
</comment>
<dbReference type="InterPro" id="IPR023635">
    <property type="entry name" value="Peptide_deformylase"/>
</dbReference>
<keyword evidence="2" id="KW-0408">Iron</keyword>
<dbReference type="EC" id="3.5.1.88" evidence="2"/>
<proteinExistence type="inferred from homology"/>
<dbReference type="PIRSF" id="PIRSF004749">
    <property type="entry name" value="Pep_def"/>
    <property type="match status" value="1"/>
</dbReference>
<comment type="catalytic activity">
    <reaction evidence="2">
        <text>N-terminal N-formyl-L-methionyl-[peptide] + H2O = N-terminal L-methionyl-[peptide] + formate</text>
        <dbReference type="Rhea" id="RHEA:24420"/>
        <dbReference type="Rhea" id="RHEA-COMP:10639"/>
        <dbReference type="Rhea" id="RHEA-COMP:10640"/>
        <dbReference type="ChEBI" id="CHEBI:15377"/>
        <dbReference type="ChEBI" id="CHEBI:15740"/>
        <dbReference type="ChEBI" id="CHEBI:49298"/>
        <dbReference type="ChEBI" id="CHEBI:64731"/>
        <dbReference type="EC" id="3.5.1.88"/>
    </reaction>
</comment>
<dbReference type="Gene3D" id="3.90.45.10">
    <property type="entry name" value="Peptide deformylase"/>
    <property type="match status" value="1"/>
</dbReference>
<dbReference type="AlphaFoldDB" id="A0A285N0H7"/>
<gene>
    <name evidence="2" type="primary">def</name>
    <name evidence="3" type="ORF">SAMN06265182_0084</name>
</gene>
<dbReference type="RefSeq" id="WP_096999291.1">
    <property type="nucleotide sequence ID" value="NZ_OBEI01000001.1"/>
</dbReference>
<keyword evidence="2" id="KW-0378">Hydrolase</keyword>
<reference evidence="4" key="1">
    <citation type="submission" date="2017-09" db="EMBL/GenBank/DDBJ databases">
        <authorList>
            <person name="Varghese N."/>
            <person name="Submissions S."/>
        </authorList>
    </citation>
    <scope>NUCLEOTIDE SEQUENCE [LARGE SCALE GENOMIC DNA]</scope>
    <source>
        <strain evidence="4">DSM 15103</strain>
    </source>
</reference>
<dbReference type="CDD" id="cd00487">
    <property type="entry name" value="Pep_deformylase"/>
    <property type="match status" value="1"/>
</dbReference>
<protein>
    <recommendedName>
        <fullName evidence="2">Peptide deformylase</fullName>
        <shortName evidence="2">PDF</shortName>
        <ecNumber evidence="2">3.5.1.88</ecNumber>
    </recommendedName>
    <alternativeName>
        <fullName evidence="2">Polypeptide deformylase</fullName>
    </alternativeName>
</protein>
<dbReference type="GO" id="GO:0042586">
    <property type="term" value="F:peptide deformylase activity"/>
    <property type="evidence" value="ECO:0007669"/>
    <property type="project" value="UniProtKB-UniRule"/>
</dbReference>
<dbReference type="Proteomes" id="UP000219036">
    <property type="component" value="Unassembled WGS sequence"/>
</dbReference>
<dbReference type="Pfam" id="PF01327">
    <property type="entry name" value="Pep_deformylase"/>
    <property type="match status" value="1"/>
</dbReference>
<evidence type="ECO:0000256" key="2">
    <source>
        <dbReference type="HAMAP-Rule" id="MF_00163"/>
    </source>
</evidence>
<evidence type="ECO:0000313" key="4">
    <source>
        <dbReference type="Proteomes" id="UP000219036"/>
    </source>
</evidence>
<dbReference type="OrthoDB" id="9784988at2"/>
<keyword evidence="2" id="KW-0648">Protein biosynthesis</keyword>
<dbReference type="InterPro" id="IPR036821">
    <property type="entry name" value="Peptide_deformylase_sf"/>
</dbReference>
<dbReference type="GO" id="GO:0046872">
    <property type="term" value="F:metal ion binding"/>
    <property type="evidence" value="ECO:0007669"/>
    <property type="project" value="UniProtKB-KW"/>
</dbReference>
<dbReference type="PRINTS" id="PR01576">
    <property type="entry name" value="PDEFORMYLASE"/>
</dbReference>
<accession>A0A285N0H7</accession>
<dbReference type="NCBIfam" id="TIGR00079">
    <property type="entry name" value="pept_deformyl"/>
    <property type="match status" value="1"/>
</dbReference>
<dbReference type="NCBIfam" id="NF001159">
    <property type="entry name" value="PRK00150.1-3"/>
    <property type="match status" value="1"/>
</dbReference>
<dbReference type="EMBL" id="OBEI01000001">
    <property type="protein sequence ID" value="SNZ02307.1"/>
    <property type="molecule type" value="Genomic_DNA"/>
</dbReference>
<evidence type="ECO:0000256" key="1">
    <source>
        <dbReference type="ARBA" id="ARBA00010759"/>
    </source>
</evidence>
<keyword evidence="4" id="KW-1185">Reference proteome</keyword>
<dbReference type="GO" id="GO:0006412">
    <property type="term" value="P:translation"/>
    <property type="evidence" value="ECO:0007669"/>
    <property type="project" value="UniProtKB-UniRule"/>
</dbReference>
<evidence type="ECO:0000313" key="3">
    <source>
        <dbReference type="EMBL" id="SNZ02307.1"/>
    </source>
</evidence>
<comment type="function">
    <text evidence="2">Removes the formyl group from the N-terminal Met of newly synthesized proteins. Requires at least a dipeptide for an efficient rate of reaction. N-terminal L-methionine is a prerequisite for activity but the enzyme has broad specificity at other positions.</text>
</comment>
<dbReference type="SUPFAM" id="SSF56420">
    <property type="entry name" value="Peptide deformylase"/>
    <property type="match status" value="1"/>
</dbReference>
<keyword evidence="2" id="KW-0479">Metal-binding</keyword>
<sequence>MAYEIRLWPDKILKQKMKEVDFFGTEKLKDYVDTMFSRMYELEGVGLAANQIGIPYQIIVIDTSVREEENEGIEEGVKIALVNPKIVHKEGQIESTEGCLSFPGVQITIPRAKRVVVKAKDIEGNDIELDAEDFLAVVLQHEIDHINGIPFIKYLSPVKKKMVLEKYMKKRKELAKAGGQ</sequence>
<feature type="binding site" evidence="2">
    <location>
        <position position="145"/>
    </location>
    <ligand>
        <name>Fe cation</name>
        <dbReference type="ChEBI" id="CHEBI:24875"/>
    </ligand>
</feature>